<evidence type="ECO:0000313" key="4">
    <source>
        <dbReference type="Proteomes" id="UP000429607"/>
    </source>
</evidence>
<sequence>MFLLPLRRACRLRRLAPRLALLLRPVLRAPIRLRLRPLPRLRRFSSDRALARRVVWVFSCMHRGRQERRPLRRPVLLPSDVVGGPPR</sequence>
<dbReference type="Proteomes" id="UP000429607">
    <property type="component" value="Unassembled WGS sequence"/>
</dbReference>
<protein>
    <submittedName>
        <fullName evidence="2">Uncharacterized protein</fullName>
    </submittedName>
</protein>
<evidence type="ECO:0000313" key="2">
    <source>
        <dbReference type="EMBL" id="KAE8977569.1"/>
    </source>
</evidence>
<keyword evidence="5" id="KW-1185">Reference proteome</keyword>
<dbReference type="Proteomes" id="UP000434957">
    <property type="component" value="Unassembled WGS sequence"/>
</dbReference>
<evidence type="ECO:0000313" key="3">
    <source>
        <dbReference type="EMBL" id="KAE9274327.1"/>
    </source>
</evidence>
<comment type="caution">
    <text evidence="2">The sequence shown here is derived from an EMBL/GenBank/DDBJ whole genome shotgun (WGS) entry which is preliminary data.</text>
</comment>
<reference evidence="4 6" key="1">
    <citation type="submission" date="2018-09" db="EMBL/GenBank/DDBJ databases">
        <title>Genomic investigation of the strawberry pathogen Phytophthora fragariae indicates pathogenicity is determined by transcriptional variation in three key races.</title>
        <authorList>
            <person name="Adams T.M."/>
            <person name="Armitage A.D."/>
            <person name="Sobczyk M.K."/>
            <person name="Bates H.J."/>
            <person name="Dunwell J.M."/>
            <person name="Nellist C.F."/>
            <person name="Harrison R.J."/>
        </authorList>
    </citation>
    <scope>NUCLEOTIDE SEQUENCE [LARGE SCALE GENOMIC DNA]</scope>
    <source>
        <strain evidence="1 4">SCRP249</strain>
        <strain evidence="2 6">SCRP324</strain>
        <strain evidence="3 5">SCRP333</strain>
    </source>
</reference>
<dbReference type="EMBL" id="QXFV01005630">
    <property type="protein sequence ID" value="KAE8964207.1"/>
    <property type="molecule type" value="Genomic_DNA"/>
</dbReference>
<accession>A0A6A3I3S3</accession>
<dbReference type="EMBL" id="QXFU01003188">
    <property type="protein sequence ID" value="KAE8977569.1"/>
    <property type="molecule type" value="Genomic_DNA"/>
</dbReference>
<gene>
    <name evidence="1" type="ORF">PR001_g29130</name>
    <name evidence="2" type="ORF">PR002_g24973</name>
    <name evidence="3" type="ORF">PR003_g29642</name>
</gene>
<evidence type="ECO:0000313" key="1">
    <source>
        <dbReference type="EMBL" id="KAE8964207.1"/>
    </source>
</evidence>
<name>A0A6A3I3S3_9STRA</name>
<dbReference type="EMBL" id="QXFT01005081">
    <property type="protein sequence ID" value="KAE9274327.1"/>
    <property type="molecule type" value="Genomic_DNA"/>
</dbReference>
<evidence type="ECO:0000313" key="6">
    <source>
        <dbReference type="Proteomes" id="UP000435112"/>
    </source>
</evidence>
<proteinExistence type="predicted"/>
<dbReference type="AlphaFoldDB" id="A0A6A3I3S3"/>
<dbReference type="Proteomes" id="UP000435112">
    <property type="component" value="Unassembled WGS sequence"/>
</dbReference>
<evidence type="ECO:0000313" key="5">
    <source>
        <dbReference type="Proteomes" id="UP000434957"/>
    </source>
</evidence>
<organism evidence="2 6">
    <name type="scientific">Phytophthora rubi</name>
    <dbReference type="NCBI Taxonomy" id="129364"/>
    <lineage>
        <taxon>Eukaryota</taxon>
        <taxon>Sar</taxon>
        <taxon>Stramenopiles</taxon>
        <taxon>Oomycota</taxon>
        <taxon>Peronosporomycetes</taxon>
        <taxon>Peronosporales</taxon>
        <taxon>Peronosporaceae</taxon>
        <taxon>Phytophthora</taxon>
    </lineage>
</organism>